<feature type="compositionally biased region" description="Polar residues" evidence="4">
    <location>
        <begin position="93"/>
        <end position="104"/>
    </location>
</feature>
<dbReference type="SUPFAM" id="SSF57667">
    <property type="entry name" value="beta-beta-alpha zinc fingers"/>
    <property type="match status" value="1"/>
</dbReference>
<feature type="domain" description="CHHC U11-48K-type" evidence="5">
    <location>
        <begin position="6"/>
        <end position="33"/>
    </location>
</feature>
<evidence type="ECO:0000313" key="7">
    <source>
        <dbReference type="EMBL" id="SSX12899.1"/>
    </source>
</evidence>
<dbReference type="PROSITE" id="PS51800">
    <property type="entry name" value="ZF_CHHC_U11_48K"/>
    <property type="match status" value="2"/>
</dbReference>
<dbReference type="VEuPathDB" id="VectorBase:CSON012281"/>
<dbReference type="PANTHER" id="PTHR21402">
    <property type="entry name" value="GAMETOCYTE SPECIFIC FACTOR 1-RELATED"/>
    <property type="match status" value="1"/>
</dbReference>
<dbReference type="InterPro" id="IPR022776">
    <property type="entry name" value="TRM13/UPF0224_CHHC_Znf_dom"/>
</dbReference>
<dbReference type="GO" id="GO:0008270">
    <property type="term" value="F:zinc ion binding"/>
    <property type="evidence" value="ECO:0007669"/>
    <property type="project" value="UniProtKB-KW"/>
</dbReference>
<name>A0A336K225_CULSO</name>
<evidence type="ECO:0000256" key="4">
    <source>
        <dbReference type="SAM" id="MobiDB-lite"/>
    </source>
</evidence>
<evidence type="ECO:0000256" key="2">
    <source>
        <dbReference type="ARBA" id="ARBA00022771"/>
    </source>
</evidence>
<dbReference type="EMBL" id="UFQS01000056">
    <property type="protein sequence ID" value="SSW98739.1"/>
    <property type="molecule type" value="Genomic_DNA"/>
</dbReference>
<keyword evidence="3" id="KW-0862">Zinc</keyword>
<dbReference type="EMBL" id="UFQT01000056">
    <property type="protein sequence ID" value="SSX19125.1"/>
    <property type="molecule type" value="Genomic_DNA"/>
</dbReference>
<evidence type="ECO:0000313" key="6">
    <source>
        <dbReference type="EMBL" id="SSW98739.1"/>
    </source>
</evidence>
<dbReference type="EMBL" id="UFQT01001992">
    <property type="protein sequence ID" value="SSX32341.1"/>
    <property type="molecule type" value="Genomic_DNA"/>
</dbReference>
<reference evidence="8" key="2">
    <citation type="submission" date="2018-07" db="EMBL/GenBank/DDBJ databases">
        <authorList>
            <person name="Quirk P.G."/>
            <person name="Krulwich T.A."/>
        </authorList>
    </citation>
    <scope>NUCLEOTIDE SEQUENCE</scope>
</reference>
<dbReference type="InterPro" id="IPR051591">
    <property type="entry name" value="UPF0224_FAM112_RNA_Proc"/>
</dbReference>
<dbReference type="PANTHER" id="PTHR21402:SF5">
    <property type="entry name" value="GAMETOCYTE SPECIFIC FACTOR 1"/>
    <property type="match status" value="1"/>
</dbReference>
<protein>
    <submittedName>
        <fullName evidence="7">CSON004874 protein</fullName>
    </submittedName>
    <submittedName>
        <fullName evidence="6">CSON012281 protein</fullName>
    </submittedName>
</protein>
<feature type="region of interest" description="Disordered" evidence="4">
    <location>
        <begin position="93"/>
        <end position="113"/>
    </location>
</feature>
<gene>
    <name evidence="6" type="primary">CSON012281</name>
    <name evidence="7" type="synonym">CSON004874</name>
</gene>
<evidence type="ECO:0000313" key="8">
    <source>
        <dbReference type="EMBL" id="SSX19125.1"/>
    </source>
</evidence>
<dbReference type="VEuPathDB" id="VectorBase:CSON004874"/>
<feature type="domain" description="CHHC U11-48K-type" evidence="5">
    <location>
        <begin position="38"/>
        <end position="65"/>
    </location>
</feature>
<evidence type="ECO:0000256" key="1">
    <source>
        <dbReference type="ARBA" id="ARBA00022723"/>
    </source>
</evidence>
<dbReference type="Pfam" id="PF05253">
    <property type="entry name" value="zf-U11-48K"/>
    <property type="match status" value="2"/>
</dbReference>
<dbReference type="InterPro" id="IPR036236">
    <property type="entry name" value="Znf_C2H2_sf"/>
</dbReference>
<proteinExistence type="predicted"/>
<evidence type="ECO:0000256" key="3">
    <source>
        <dbReference type="ARBA" id="ARBA00022833"/>
    </source>
</evidence>
<dbReference type="AlphaFoldDB" id="A0A336K225"/>
<sequence length="113" mass="13551">MADEDMIVCPFDPIHKIIKHRMPYHIVKCQKNYKGEKLVLCHFNAMHWIPPRKMREHLEECPDYRVATMDHQRKVIDKITKELIEKRTLMSKTKSKVNSTINDQESVENRTFD</sequence>
<accession>A0A336K225</accession>
<dbReference type="EMBL" id="UFQS01001992">
    <property type="protein sequence ID" value="SSX12899.1"/>
    <property type="molecule type" value="Genomic_DNA"/>
</dbReference>
<dbReference type="OMA" id="ICPFNAT"/>
<keyword evidence="1" id="KW-0479">Metal-binding</keyword>
<evidence type="ECO:0000259" key="5">
    <source>
        <dbReference type="PROSITE" id="PS51800"/>
    </source>
</evidence>
<keyword evidence="2" id="KW-0863">Zinc-finger</keyword>
<organism evidence="6">
    <name type="scientific">Culicoides sonorensis</name>
    <name type="common">Biting midge</name>
    <dbReference type="NCBI Taxonomy" id="179676"/>
    <lineage>
        <taxon>Eukaryota</taxon>
        <taxon>Metazoa</taxon>
        <taxon>Ecdysozoa</taxon>
        <taxon>Arthropoda</taxon>
        <taxon>Hexapoda</taxon>
        <taxon>Insecta</taxon>
        <taxon>Pterygota</taxon>
        <taxon>Neoptera</taxon>
        <taxon>Endopterygota</taxon>
        <taxon>Diptera</taxon>
        <taxon>Nematocera</taxon>
        <taxon>Chironomoidea</taxon>
        <taxon>Ceratopogonidae</taxon>
        <taxon>Ceratopogoninae</taxon>
        <taxon>Culicoides</taxon>
        <taxon>Monoculicoides</taxon>
    </lineage>
</organism>
<reference evidence="6" key="1">
    <citation type="submission" date="2018-04" db="EMBL/GenBank/DDBJ databases">
        <authorList>
            <person name="Go L.Y."/>
            <person name="Mitchell J.A."/>
        </authorList>
    </citation>
    <scope>NUCLEOTIDE SEQUENCE</scope>
    <source>
        <tissue evidence="6">Whole organism</tissue>
    </source>
</reference>